<evidence type="ECO:0000313" key="9">
    <source>
        <dbReference type="Proteomes" id="UP000184526"/>
    </source>
</evidence>
<dbReference type="GO" id="GO:0005886">
    <property type="term" value="C:plasma membrane"/>
    <property type="evidence" value="ECO:0007669"/>
    <property type="project" value="UniProtKB-SubCell"/>
</dbReference>
<evidence type="ECO:0000256" key="3">
    <source>
        <dbReference type="ARBA" id="ARBA00022475"/>
    </source>
</evidence>
<comment type="subcellular location">
    <subcellularLocation>
        <location evidence="1">Cell membrane</location>
        <topology evidence="1">Multi-pass membrane protein</topology>
    </subcellularLocation>
</comment>
<dbReference type="GO" id="GO:0015109">
    <property type="term" value="F:chromate transmembrane transporter activity"/>
    <property type="evidence" value="ECO:0007669"/>
    <property type="project" value="InterPro"/>
</dbReference>
<dbReference type="AlphaFoldDB" id="A0A1M5V9B9"/>
<evidence type="ECO:0000256" key="5">
    <source>
        <dbReference type="ARBA" id="ARBA00022989"/>
    </source>
</evidence>
<keyword evidence="4 7" id="KW-0812">Transmembrane</keyword>
<keyword evidence="9" id="KW-1185">Reference proteome</keyword>
<keyword evidence="6 7" id="KW-0472">Membrane</keyword>
<protein>
    <submittedName>
        <fullName evidence="8">Chromate transporter</fullName>
    </submittedName>
</protein>
<name>A0A1M5V9B9_9CLOT</name>
<feature type="transmembrane region" description="Helical" evidence="7">
    <location>
        <begin position="71"/>
        <end position="97"/>
    </location>
</feature>
<dbReference type="EMBL" id="FQXP01000004">
    <property type="protein sequence ID" value="SHH71684.1"/>
    <property type="molecule type" value="Genomic_DNA"/>
</dbReference>
<dbReference type="InterPro" id="IPR052518">
    <property type="entry name" value="CHR_Transporter"/>
</dbReference>
<accession>A0A1M5V9B9</accession>
<evidence type="ECO:0000256" key="1">
    <source>
        <dbReference type="ARBA" id="ARBA00004651"/>
    </source>
</evidence>
<feature type="transmembrane region" description="Helical" evidence="7">
    <location>
        <begin position="171"/>
        <end position="186"/>
    </location>
</feature>
<dbReference type="InterPro" id="IPR003370">
    <property type="entry name" value="Chromate_transpt"/>
</dbReference>
<dbReference type="STRING" id="1121306.SAMN02745196_01175"/>
<dbReference type="PANTHER" id="PTHR43663">
    <property type="entry name" value="CHROMATE TRANSPORT PROTEIN-RELATED"/>
    <property type="match status" value="1"/>
</dbReference>
<feature type="transmembrane region" description="Helical" evidence="7">
    <location>
        <begin position="117"/>
        <end position="136"/>
    </location>
</feature>
<organism evidence="8 9">
    <name type="scientific">Clostridium collagenovorans DSM 3089</name>
    <dbReference type="NCBI Taxonomy" id="1121306"/>
    <lineage>
        <taxon>Bacteria</taxon>
        <taxon>Bacillati</taxon>
        <taxon>Bacillota</taxon>
        <taxon>Clostridia</taxon>
        <taxon>Eubacteriales</taxon>
        <taxon>Clostridiaceae</taxon>
        <taxon>Clostridium</taxon>
    </lineage>
</organism>
<gene>
    <name evidence="8" type="ORF">SAMN02745196_01175</name>
</gene>
<dbReference type="RefSeq" id="WP_072830999.1">
    <property type="nucleotide sequence ID" value="NZ_FQXP01000004.1"/>
</dbReference>
<proteinExistence type="inferred from homology"/>
<evidence type="ECO:0000256" key="6">
    <source>
        <dbReference type="ARBA" id="ARBA00023136"/>
    </source>
</evidence>
<reference evidence="8 9" key="1">
    <citation type="submission" date="2016-11" db="EMBL/GenBank/DDBJ databases">
        <authorList>
            <person name="Jaros S."/>
            <person name="Januszkiewicz K."/>
            <person name="Wedrychowicz H."/>
        </authorList>
    </citation>
    <scope>NUCLEOTIDE SEQUENCE [LARGE SCALE GENOMIC DNA]</scope>
    <source>
        <strain evidence="8 9">DSM 3089</strain>
    </source>
</reference>
<evidence type="ECO:0000313" key="8">
    <source>
        <dbReference type="EMBL" id="SHH71684.1"/>
    </source>
</evidence>
<feature type="transmembrane region" description="Helical" evidence="7">
    <location>
        <begin position="148"/>
        <end position="165"/>
    </location>
</feature>
<dbReference type="PANTHER" id="PTHR43663:SF1">
    <property type="entry name" value="CHROMATE TRANSPORTER"/>
    <property type="match status" value="1"/>
</dbReference>
<keyword evidence="5 7" id="KW-1133">Transmembrane helix</keyword>
<feature type="transmembrane region" description="Helical" evidence="7">
    <location>
        <begin position="13"/>
        <end position="32"/>
    </location>
</feature>
<comment type="similarity">
    <text evidence="2">Belongs to the chromate ion transporter (CHR) (TC 2.A.51) family.</text>
</comment>
<dbReference type="Pfam" id="PF02417">
    <property type="entry name" value="Chromate_transp"/>
    <property type="match status" value="1"/>
</dbReference>
<sequence length="187" mass="20376">MIYLTLFLEFFKIGLFSVGGGLATLPFLYELADKYTWFDKNMLSTMIAVSESTPGPIGVNMATYSGFHSSGILGGIVATIGLIVPSIIIIIIVAHFLDKFKESVYVESVFSGLRPAVVGLISAAGFEVLKLSIITWNSMVQIKSIGDIINVKATIFLAILIYLTNRYKKHPIFYIGIAAVVGVVFKI</sequence>
<evidence type="ECO:0000256" key="4">
    <source>
        <dbReference type="ARBA" id="ARBA00022692"/>
    </source>
</evidence>
<dbReference type="Proteomes" id="UP000184526">
    <property type="component" value="Unassembled WGS sequence"/>
</dbReference>
<evidence type="ECO:0000256" key="7">
    <source>
        <dbReference type="SAM" id="Phobius"/>
    </source>
</evidence>
<keyword evidence="3" id="KW-1003">Cell membrane</keyword>
<evidence type="ECO:0000256" key="2">
    <source>
        <dbReference type="ARBA" id="ARBA00005262"/>
    </source>
</evidence>
<dbReference type="OrthoDB" id="9788907at2"/>